<name>A0ABW9U6R1_9BACL</name>
<keyword evidence="4" id="KW-0238">DNA-binding</keyword>
<dbReference type="InterPro" id="IPR000835">
    <property type="entry name" value="HTH_MarR-typ"/>
</dbReference>
<evidence type="ECO:0000259" key="5">
    <source>
        <dbReference type="Pfam" id="PF12802"/>
    </source>
</evidence>
<evidence type="ECO:0000313" key="7">
    <source>
        <dbReference type="Proteomes" id="UP000467637"/>
    </source>
</evidence>
<dbReference type="InterPro" id="IPR036388">
    <property type="entry name" value="WH-like_DNA-bd_sf"/>
</dbReference>
<evidence type="ECO:0000256" key="1">
    <source>
        <dbReference type="ARBA" id="ARBA00002486"/>
    </source>
</evidence>
<dbReference type="Pfam" id="PF00480">
    <property type="entry name" value="ROK"/>
    <property type="match status" value="1"/>
</dbReference>
<dbReference type="Gene3D" id="3.30.420.40">
    <property type="match status" value="2"/>
</dbReference>
<dbReference type="PANTHER" id="PTHR18964">
    <property type="entry name" value="ROK (REPRESSOR, ORF, KINASE) FAMILY"/>
    <property type="match status" value="1"/>
</dbReference>
<dbReference type="SUPFAM" id="SSF53067">
    <property type="entry name" value="Actin-like ATPase domain"/>
    <property type="match status" value="1"/>
</dbReference>
<dbReference type="PANTHER" id="PTHR18964:SF149">
    <property type="entry name" value="BIFUNCTIONAL UDP-N-ACETYLGLUCOSAMINE 2-EPIMERASE_N-ACETYLMANNOSAMINE KINASE"/>
    <property type="match status" value="1"/>
</dbReference>
<dbReference type="Pfam" id="PF12802">
    <property type="entry name" value="MarR_2"/>
    <property type="match status" value="1"/>
</dbReference>
<comment type="function">
    <text evidence="1">Transcriptional repressor of xylose-utilizing enzymes.</text>
</comment>
<reference evidence="6 7" key="1">
    <citation type="submission" date="2019-12" db="EMBL/GenBank/DDBJ databases">
        <authorList>
            <person name="Huq M.A."/>
        </authorList>
    </citation>
    <scope>NUCLEOTIDE SEQUENCE [LARGE SCALE GENOMIC DNA]</scope>
    <source>
        <strain evidence="6 7">MAH-34</strain>
    </source>
</reference>
<dbReference type="Gene3D" id="1.10.10.10">
    <property type="entry name" value="Winged helix-like DNA-binding domain superfamily/Winged helix DNA-binding domain"/>
    <property type="match status" value="1"/>
</dbReference>
<organism evidence="6 7">
    <name type="scientific">Paenibacillus anseongense</name>
    <dbReference type="NCBI Taxonomy" id="2682845"/>
    <lineage>
        <taxon>Bacteria</taxon>
        <taxon>Bacillati</taxon>
        <taxon>Bacillota</taxon>
        <taxon>Bacilli</taxon>
        <taxon>Bacillales</taxon>
        <taxon>Paenibacillaceae</taxon>
        <taxon>Paenibacillus</taxon>
    </lineage>
</organism>
<keyword evidence="3" id="KW-0119">Carbohydrate metabolism</keyword>
<accession>A0ABW9U6R1</accession>
<dbReference type="EMBL" id="WSEM01000008">
    <property type="protein sequence ID" value="MVQ35141.1"/>
    <property type="molecule type" value="Genomic_DNA"/>
</dbReference>
<comment type="similarity">
    <text evidence="2">Belongs to the ROK (NagC/XylR) family.</text>
</comment>
<sequence length="402" mass="44545">MDGTRKMISKNDMKERNRMSILKTIRRGVCSRADISATLGLSKPAVSALVDELIKEGLVYETGRGDSTEAGGKKPILLDFQANVSMIAAVSFNNKHYEVALVDLVGVVKLYVKKEIHIYDDYRQTIDLIVQEIRDLIQVAREQGHQQPVIACGVAIRGLVDTKMGIMRYSSAMPWKDAPIEDYMKQSLDIPIFLENDARAGTYVELLNSNGAYSNSLVCVSVGLGIGTGVAIGNEVYRGAFDGAVNLAHATIDHDGPLCRCGNRGCWEALASITAFSEELVRRDGKYADLEFTEILNLYHEGDAVVADVLFNYTGYWLGVGIANILQTFNPEVLIIQGELTFVGPELERKITEVVHQRVKSAVTKRSVIRFSEHSEKLQVRGAAAVISQYFFSDSHHRLIWK</sequence>
<evidence type="ECO:0000256" key="4">
    <source>
        <dbReference type="ARBA" id="ARBA00023125"/>
    </source>
</evidence>
<protein>
    <submittedName>
        <fullName evidence="6">ROK family protein</fullName>
    </submittedName>
</protein>
<dbReference type="CDD" id="cd00090">
    <property type="entry name" value="HTH_ARSR"/>
    <property type="match status" value="1"/>
</dbReference>
<dbReference type="Proteomes" id="UP000467637">
    <property type="component" value="Unassembled WGS sequence"/>
</dbReference>
<dbReference type="InterPro" id="IPR043129">
    <property type="entry name" value="ATPase_NBD"/>
</dbReference>
<evidence type="ECO:0000256" key="3">
    <source>
        <dbReference type="ARBA" id="ARBA00022629"/>
    </source>
</evidence>
<keyword evidence="3" id="KW-0859">Xylose metabolism</keyword>
<evidence type="ECO:0000256" key="2">
    <source>
        <dbReference type="ARBA" id="ARBA00006479"/>
    </source>
</evidence>
<evidence type="ECO:0000313" key="6">
    <source>
        <dbReference type="EMBL" id="MVQ35141.1"/>
    </source>
</evidence>
<dbReference type="InterPro" id="IPR011991">
    <property type="entry name" value="ArsR-like_HTH"/>
</dbReference>
<gene>
    <name evidence="6" type="ORF">GON05_10795</name>
</gene>
<keyword evidence="7" id="KW-1185">Reference proteome</keyword>
<feature type="domain" description="HTH marR-type" evidence="5">
    <location>
        <begin position="20"/>
        <end position="61"/>
    </location>
</feature>
<dbReference type="SUPFAM" id="SSF46785">
    <property type="entry name" value="Winged helix' DNA-binding domain"/>
    <property type="match status" value="1"/>
</dbReference>
<dbReference type="InterPro" id="IPR000600">
    <property type="entry name" value="ROK"/>
</dbReference>
<proteinExistence type="inferred from homology"/>
<dbReference type="InterPro" id="IPR036390">
    <property type="entry name" value="WH_DNA-bd_sf"/>
</dbReference>
<comment type="caution">
    <text evidence="6">The sequence shown here is derived from an EMBL/GenBank/DDBJ whole genome shotgun (WGS) entry which is preliminary data.</text>
</comment>